<comment type="caution">
    <text evidence="1">The sequence shown here is derived from an EMBL/GenBank/DDBJ whole genome shotgun (WGS) entry which is preliminary data.</text>
</comment>
<sequence>MADSSKSTTPRARRREALHQALVSVLGPDRAHTAIGLWEKLAAERGRMTVIELVNELAGPLQMDEGERHGLRMALYKSLDAAPMQPGAAPPSKPTMAPTPPAFVVFQSMGESILKGMKLAPNPGWYDFTQLLTKHLPLATSAVVRRWAIEGANLDALMSLAPPDYAAVIHGLYITACEAVGPVAADRLLTHAVSTAGALPEAAQFPPNRLL</sequence>
<name>A0ABU2WFL3_9GAMM</name>
<dbReference type="Proteomes" id="UP001254608">
    <property type="component" value="Unassembled WGS sequence"/>
</dbReference>
<dbReference type="EMBL" id="JAVRIC010000005">
    <property type="protein sequence ID" value="MDT0496673.1"/>
    <property type="molecule type" value="Genomic_DNA"/>
</dbReference>
<keyword evidence="2" id="KW-1185">Reference proteome</keyword>
<accession>A0ABU2WFL3</accession>
<dbReference type="RefSeq" id="WP_311364067.1">
    <property type="nucleotide sequence ID" value="NZ_JAVRIC010000005.1"/>
</dbReference>
<gene>
    <name evidence="1" type="ORF">RM530_04765</name>
</gene>
<protein>
    <submittedName>
        <fullName evidence="1">Uncharacterized protein</fullName>
    </submittedName>
</protein>
<proteinExistence type="predicted"/>
<evidence type="ECO:0000313" key="2">
    <source>
        <dbReference type="Proteomes" id="UP001254608"/>
    </source>
</evidence>
<organism evidence="1 2">
    <name type="scientific">Banduia mediterranea</name>
    <dbReference type="NCBI Taxonomy" id="3075609"/>
    <lineage>
        <taxon>Bacteria</taxon>
        <taxon>Pseudomonadati</taxon>
        <taxon>Pseudomonadota</taxon>
        <taxon>Gammaproteobacteria</taxon>
        <taxon>Nevskiales</taxon>
        <taxon>Algiphilaceae</taxon>
        <taxon>Banduia</taxon>
    </lineage>
</organism>
<evidence type="ECO:0000313" key="1">
    <source>
        <dbReference type="EMBL" id="MDT0496673.1"/>
    </source>
</evidence>
<reference evidence="1 2" key="1">
    <citation type="submission" date="2023-09" db="EMBL/GenBank/DDBJ databases">
        <authorList>
            <person name="Rey-Velasco X."/>
        </authorList>
    </citation>
    <scope>NUCLEOTIDE SEQUENCE [LARGE SCALE GENOMIC DNA]</scope>
    <source>
        <strain evidence="1 2">W345</strain>
    </source>
</reference>